<proteinExistence type="predicted"/>
<dbReference type="EMBL" id="CP077076">
    <property type="protein sequence ID" value="QXH54212.1"/>
    <property type="molecule type" value="Genomic_DNA"/>
</dbReference>
<evidence type="ECO:0000313" key="3">
    <source>
        <dbReference type="Proteomes" id="UP001046350"/>
    </source>
</evidence>
<name>A0ABX8NDN8_9PSED</name>
<organism evidence="2 3">
    <name type="scientific">Pseudomonas fakonensis</name>
    <dbReference type="NCBI Taxonomy" id="2842355"/>
    <lineage>
        <taxon>Bacteria</taxon>
        <taxon>Pseudomonadati</taxon>
        <taxon>Pseudomonadota</taxon>
        <taxon>Gammaproteobacteria</taxon>
        <taxon>Pseudomonadales</taxon>
        <taxon>Pseudomonadaceae</taxon>
        <taxon>Pseudomonas</taxon>
    </lineage>
</organism>
<gene>
    <name evidence="2" type="ORF">KSS94_14485</name>
</gene>
<dbReference type="InterPro" id="IPR015025">
    <property type="entry name" value="PoNi_C"/>
</dbReference>
<dbReference type="Proteomes" id="UP001046350">
    <property type="component" value="Chromosome"/>
</dbReference>
<dbReference type="Pfam" id="PF08929">
    <property type="entry name" value="PoNi_C"/>
    <property type="match status" value="1"/>
</dbReference>
<evidence type="ECO:0000313" key="2">
    <source>
        <dbReference type="EMBL" id="QXH54212.1"/>
    </source>
</evidence>
<evidence type="ECO:0000259" key="1">
    <source>
        <dbReference type="Pfam" id="PF08929"/>
    </source>
</evidence>
<accession>A0ABX8NDN8</accession>
<sequence length="269" mass="30669">MQRRQPFITDSYYRHLAAFHDSIKARLAEQPLPGETAAQSASLTAARIKMSAFKNLMLRYTAGEDISVLGGYLQALVEAYEAYQCALAEYHGELDISPLNIRDALYEYQEFVQVVSFCVLLHRDDLLTRFVRLTDRAGFYCQDVLYEDLLKKRLPGRYEVDEFYHAAYRSLIEAVYAETADCAAERLSAYCRGWYSGFADVANYWHDSHLTMTETDGAYFGYWALEAAAIAYLYDIDDSAVDHMVYPRDLIEYARAFDISQASAAGEVN</sequence>
<feature type="domain" description="PoNi C-terminal" evidence="1">
    <location>
        <begin position="142"/>
        <end position="250"/>
    </location>
</feature>
<reference evidence="2" key="1">
    <citation type="journal article" date="2021" name="Microorganisms">
        <title>The Ever-Expanding Pseudomonas Genus: Description of 43 New Species and Partition of the Pseudomonas putida Group.</title>
        <authorList>
            <person name="Girard L."/>
            <person name="Lood C."/>
            <person name="Hofte M."/>
            <person name="Vandamme P."/>
            <person name="Rokni-Zadeh H."/>
            <person name="van Noort V."/>
            <person name="Lavigne R."/>
            <person name="De Mot R."/>
        </authorList>
    </citation>
    <scope>NUCLEOTIDE SEQUENCE</scope>
    <source>
        <strain evidence="2">COW40</strain>
    </source>
</reference>
<keyword evidence="3" id="KW-1185">Reference proteome</keyword>
<protein>
    <submittedName>
        <fullName evidence="2">DUF1911 domain-containing protein</fullName>
    </submittedName>
</protein>